<reference evidence="2 3" key="1">
    <citation type="submission" date="2018-10" db="EMBL/GenBank/DDBJ databases">
        <title>Sequencing the genomes of 1000 actinobacteria strains.</title>
        <authorList>
            <person name="Klenk H.-P."/>
        </authorList>
    </citation>
    <scope>NUCLEOTIDE SEQUENCE [LARGE SCALE GENOMIC DNA]</scope>
    <source>
        <strain evidence="2 3">DSM 17894</strain>
    </source>
</reference>
<gene>
    <name evidence="2" type="ORF">C8E83_0111</name>
</gene>
<keyword evidence="3" id="KW-1185">Reference proteome</keyword>
<name>A0A495IAJ6_9MICO</name>
<dbReference type="Proteomes" id="UP000280008">
    <property type="component" value="Unassembled WGS sequence"/>
</dbReference>
<protein>
    <submittedName>
        <fullName evidence="2">Uncharacterized protein YjbI with pentapeptide repeats</fullName>
    </submittedName>
</protein>
<dbReference type="OrthoDB" id="2579959at2"/>
<evidence type="ECO:0000256" key="1">
    <source>
        <dbReference type="SAM" id="MobiDB-lite"/>
    </source>
</evidence>
<dbReference type="RefSeq" id="WP_121371654.1">
    <property type="nucleotide sequence ID" value="NZ_RBKS01000001.1"/>
</dbReference>
<dbReference type="Gene3D" id="2.160.20.80">
    <property type="entry name" value="E3 ubiquitin-protein ligase SopA"/>
    <property type="match status" value="1"/>
</dbReference>
<dbReference type="EMBL" id="RBKS01000001">
    <property type="protein sequence ID" value="RKR73029.1"/>
    <property type="molecule type" value="Genomic_DNA"/>
</dbReference>
<dbReference type="AlphaFoldDB" id="A0A495IAJ6"/>
<sequence>MAGRASRGTGVQAPRLDDVDPQGLRAVDAAGLGERETHDGELFDGGDVSGADLQGSTFTECRFDGVTLGGALLRGSRFVDTVLADPFAPELSAARTTWKRVRVDRPRWGSAELFDAEFEGALIQGGKIDYLNLRQSQLTDVVIEGCSIGELDLGGVTATRVALRDCRLGTLDLTRATLSSFDLRGATFDRLDGVDGLRGAVVDEYQLALLAPLLAAQSGLVVA</sequence>
<comment type="caution">
    <text evidence="2">The sequence shown here is derived from an EMBL/GenBank/DDBJ whole genome shotgun (WGS) entry which is preliminary data.</text>
</comment>
<evidence type="ECO:0000313" key="2">
    <source>
        <dbReference type="EMBL" id="RKR73029.1"/>
    </source>
</evidence>
<dbReference type="Pfam" id="PF00805">
    <property type="entry name" value="Pentapeptide"/>
    <property type="match status" value="1"/>
</dbReference>
<dbReference type="InterPro" id="IPR001646">
    <property type="entry name" value="5peptide_repeat"/>
</dbReference>
<dbReference type="InterPro" id="IPR051082">
    <property type="entry name" value="Pentapeptide-BTB/POZ_domain"/>
</dbReference>
<accession>A0A495IAJ6</accession>
<feature type="region of interest" description="Disordered" evidence="1">
    <location>
        <begin position="1"/>
        <end position="23"/>
    </location>
</feature>
<dbReference type="SUPFAM" id="SSF141571">
    <property type="entry name" value="Pentapeptide repeat-like"/>
    <property type="match status" value="1"/>
</dbReference>
<dbReference type="PANTHER" id="PTHR14136">
    <property type="entry name" value="BTB_POZ DOMAIN-CONTAINING PROTEIN KCTD9"/>
    <property type="match status" value="1"/>
</dbReference>
<proteinExistence type="predicted"/>
<organism evidence="2 3">
    <name type="scientific">Frondihabitans australicus</name>
    <dbReference type="NCBI Taxonomy" id="386892"/>
    <lineage>
        <taxon>Bacteria</taxon>
        <taxon>Bacillati</taxon>
        <taxon>Actinomycetota</taxon>
        <taxon>Actinomycetes</taxon>
        <taxon>Micrococcales</taxon>
        <taxon>Microbacteriaceae</taxon>
        <taxon>Frondihabitans</taxon>
    </lineage>
</organism>
<dbReference type="PANTHER" id="PTHR14136:SF17">
    <property type="entry name" value="BTB_POZ DOMAIN-CONTAINING PROTEIN KCTD9"/>
    <property type="match status" value="1"/>
</dbReference>
<evidence type="ECO:0000313" key="3">
    <source>
        <dbReference type="Proteomes" id="UP000280008"/>
    </source>
</evidence>